<feature type="domain" description="HTH lysR-type" evidence="5">
    <location>
        <begin position="2"/>
        <end position="59"/>
    </location>
</feature>
<comment type="similarity">
    <text evidence="1">Belongs to the LysR transcriptional regulatory family.</text>
</comment>
<dbReference type="EMBL" id="JAVREM010000001">
    <property type="protein sequence ID" value="MDT0316945.1"/>
    <property type="molecule type" value="Genomic_DNA"/>
</dbReference>
<keyword evidence="4" id="KW-0804">Transcription</keyword>
<evidence type="ECO:0000256" key="3">
    <source>
        <dbReference type="ARBA" id="ARBA00023125"/>
    </source>
</evidence>
<sequence length="314" mass="33817">MIDLRRLQVLRAVHQHGTVTAAATALHLTPSAVSHQLRELAKELRVKLVEPQGRRIRLTGAAHLVIRHGEELLARWEEAESALEAYRAGEAGLLRICGYASAVTGLIAPATALLRKRHPDLTVVVTECETAAGFDLLLSTDADIAVLAPSEDFPNPSDSRFDQEPLLDEPLDLIVPAGHPLAARAEVSLTETAREDWVLPLPGSCDHYQRVLVFCAVAGFTPAVAHWAKEWAAVSAMVGHGLGISLYPRLTEIPPSHRTVRVPLTAELRVSRRVLSCVRQGGRAHPLVRHGLDALDEVIAAHPALARGATAGGT</sequence>
<dbReference type="SUPFAM" id="SSF46785">
    <property type="entry name" value="Winged helix' DNA-binding domain"/>
    <property type="match status" value="1"/>
</dbReference>
<dbReference type="Pfam" id="PF03466">
    <property type="entry name" value="LysR_substrate"/>
    <property type="match status" value="1"/>
</dbReference>
<protein>
    <submittedName>
        <fullName evidence="6">LysR family transcriptional regulator</fullName>
    </submittedName>
</protein>
<evidence type="ECO:0000256" key="1">
    <source>
        <dbReference type="ARBA" id="ARBA00009437"/>
    </source>
</evidence>
<comment type="caution">
    <text evidence="6">The sequence shown here is derived from an EMBL/GenBank/DDBJ whole genome shotgun (WGS) entry which is preliminary data.</text>
</comment>
<organism evidence="6 7">
    <name type="scientific">Streptomyces millisiae</name>
    <dbReference type="NCBI Taxonomy" id="3075542"/>
    <lineage>
        <taxon>Bacteria</taxon>
        <taxon>Bacillati</taxon>
        <taxon>Actinomycetota</taxon>
        <taxon>Actinomycetes</taxon>
        <taxon>Kitasatosporales</taxon>
        <taxon>Streptomycetaceae</taxon>
        <taxon>Streptomyces</taxon>
    </lineage>
</organism>
<dbReference type="InterPro" id="IPR036390">
    <property type="entry name" value="WH_DNA-bd_sf"/>
</dbReference>
<dbReference type="Proteomes" id="UP001183420">
    <property type="component" value="Unassembled WGS sequence"/>
</dbReference>
<keyword evidence="7" id="KW-1185">Reference proteome</keyword>
<dbReference type="InterPro" id="IPR005119">
    <property type="entry name" value="LysR_subst-bd"/>
</dbReference>
<dbReference type="Gene3D" id="3.40.190.10">
    <property type="entry name" value="Periplasmic binding protein-like II"/>
    <property type="match status" value="2"/>
</dbReference>
<dbReference type="PROSITE" id="PS50931">
    <property type="entry name" value="HTH_LYSR"/>
    <property type="match status" value="1"/>
</dbReference>
<gene>
    <name evidence="6" type="ORF">RNC47_01180</name>
</gene>
<dbReference type="InterPro" id="IPR000847">
    <property type="entry name" value="LysR_HTH_N"/>
</dbReference>
<name>A0ABU2LH79_9ACTN</name>
<proteinExistence type="inferred from homology"/>
<dbReference type="Gene3D" id="1.10.10.10">
    <property type="entry name" value="Winged helix-like DNA-binding domain superfamily/Winged helix DNA-binding domain"/>
    <property type="match status" value="1"/>
</dbReference>
<dbReference type="Pfam" id="PF00126">
    <property type="entry name" value="HTH_1"/>
    <property type="match status" value="1"/>
</dbReference>
<keyword evidence="2" id="KW-0805">Transcription regulation</keyword>
<dbReference type="PANTHER" id="PTHR30346:SF29">
    <property type="entry name" value="LYSR SUBSTRATE-BINDING"/>
    <property type="match status" value="1"/>
</dbReference>
<evidence type="ECO:0000313" key="6">
    <source>
        <dbReference type="EMBL" id="MDT0316945.1"/>
    </source>
</evidence>
<evidence type="ECO:0000256" key="2">
    <source>
        <dbReference type="ARBA" id="ARBA00023015"/>
    </source>
</evidence>
<dbReference type="RefSeq" id="WP_311594672.1">
    <property type="nucleotide sequence ID" value="NZ_JAVREM010000001.1"/>
</dbReference>
<dbReference type="PANTHER" id="PTHR30346">
    <property type="entry name" value="TRANSCRIPTIONAL DUAL REGULATOR HCAR-RELATED"/>
    <property type="match status" value="1"/>
</dbReference>
<accession>A0ABU2LH79</accession>
<keyword evidence="3" id="KW-0238">DNA-binding</keyword>
<evidence type="ECO:0000313" key="7">
    <source>
        <dbReference type="Proteomes" id="UP001183420"/>
    </source>
</evidence>
<dbReference type="InterPro" id="IPR036388">
    <property type="entry name" value="WH-like_DNA-bd_sf"/>
</dbReference>
<dbReference type="CDD" id="cd08423">
    <property type="entry name" value="PBP2_LTTR_like_6"/>
    <property type="match status" value="1"/>
</dbReference>
<reference evidence="7" key="1">
    <citation type="submission" date="2023-07" db="EMBL/GenBank/DDBJ databases">
        <title>30 novel species of actinomycetes from the DSMZ collection.</title>
        <authorList>
            <person name="Nouioui I."/>
        </authorList>
    </citation>
    <scope>NUCLEOTIDE SEQUENCE [LARGE SCALE GENOMIC DNA]</scope>
    <source>
        <strain evidence="7">DSM 44918</strain>
    </source>
</reference>
<evidence type="ECO:0000259" key="5">
    <source>
        <dbReference type="PROSITE" id="PS50931"/>
    </source>
</evidence>
<evidence type="ECO:0000256" key="4">
    <source>
        <dbReference type="ARBA" id="ARBA00023163"/>
    </source>
</evidence>
<dbReference type="SUPFAM" id="SSF53850">
    <property type="entry name" value="Periplasmic binding protein-like II"/>
    <property type="match status" value="1"/>
</dbReference>